<keyword evidence="3 4" id="KW-0472">Membrane</keyword>
<evidence type="ECO:0000313" key="9">
    <source>
        <dbReference type="Proteomes" id="UP000192940"/>
    </source>
</evidence>
<dbReference type="EMBL" id="LT840184">
    <property type="protein sequence ID" value="SMF91151.1"/>
    <property type="molecule type" value="Genomic_DNA"/>
</dbReference>
<dbReference type="GO" id="GO:0005886">
    <property type="term" value="C:plasma membrane"/>
    <property type="evidence" value="ECO:0007669"/>
    <property type="project" value="UniProtKB-SubCell"/>
</dbReference>
<dbReference type="InterPro" id="IPR003660">
    <property type="entry name" value="HAMP_dom"/>
</dbReference>
<dbReference type="STRING" id="1313296.SAMN05661091_5358"/>
<dbReference type="InterPro" id="IPR006674">
    <property type="entry name" value="HD_domain"/>
</dbReference>
<dbReference type="SMART" id="SM00471">
    <property type="entry name" value="HDc"/>
    <property type="match status" value="1"/>
</dbReference>
<dbReference type="Gene3D" id="1.10.3210.10">
    <property type="entry name" value="Hypothetical protein af1432"/>
    <property type="match status" value="1"/>
</dbReference>
<dbReference type="SMART" id="SM00304">
    <property type="entry name" value="HAMP"/>
    <property type="match status" value="1"/>
</dbReference>
<dbReference type="InterPro" id="IPR052020">
    <property type="entry name" value="Cyclic_di-GMP/3'3'-cGAMP_PDE"/>
</dbReference>
<evidence type="ECO:0000259" key="5">
    <source>
        <dbReference type="PROSITE" id="PS50885"/>
    </source>
</evidence>
<dbReference type="AlphaFoldDB" id="A0A1X7HQI0"/>
<dbReference type="CDD" id="cd00077">
    <property type="entry name" value="HDc"/>
    <property type="match status" value="1"/>
</dbReference>
<keyword evidence="4" id="KW-1133">Transmembrane helix</keyword>
<evidence type="ECO:0000259" key="7">
    <source>
        <dbReference type="PROSITE" id="PS51832"/>
    </source>
</evidence>
<proteinExistence type="predicted"/>
<evidence type="ECO:0000256" key="3">
    <source>
        <dbReference type="ARBA" id="ARBA00023136"/>
    </source>
</evidence>
<dbReference type="Pfam" id="PF13487">
    <property type="entry name" value="HD_5"/>
    <property type="match status" value="1"/>
</dbReference>
<keyword evidence="9" id="KW-1185">Reference proteome</keyword>
<reference evidence="8 9" key="1">
    <citation type="submission" date="2017-04" db="EMBL/GenBank/DDBJ databases">
        <authorList>
            <person name="Afonso C.L."/>
            <person name="Miller P.J."/>
            <person name="Scott M.A."/>
            <person name="Spackman E."/>
            <person name="Goraichik I."/>
            <person name="Dimitrov K.M."/>
            <person name="Suarez D.L."/>
            <person name="Swayne D.E."/>
        </authorList>
    </citation>
    <scope>NUCLEOTIDE SEQUENCE [LARGE SCALE GENOMIC DNA]</scope>
    <source>
        <strain evidence="8 9">N3/975</strain>
    </source>
</reference>
<keyword evidence="2" id="KW-1003">Cell membrane</keyword>
<organism evidence="8 9">
    <name type="scientific">Paenibacillus uliginis N3/975</name>
    <dbReference type="NCBI Taxonomy" id="1313296"/>
    <lineage>
        <taxon>Bacteria</taxon>
        <taxon>Bacillati</taxon>
        <taxon>Bacillota</taxon>
        <taxon>Bacilli</taxon>
        <taxon>Bacillales</taxon>
        <taxon>Paenibacillaceae</taxon>
        <taxon>Paenibacillus</taxon>
    </lineage>
</organism>
<feature type="transmembrane region" description="Helical" evidence="4">
    <location>
        <begin position="45"/>
        <end position="65"/>
    </location>
</feature>
<dbReference type="SUPFAM" id="SSF109604">
    <property type="entry name" value="HD-domain/PDEase-like"/>
    <property type="match status" value="1"/>
</dbReference>
<feature type="transmembrane region" description="Helical" evidence="4">
    <location>
        <begin position="12"/>
        <end position="33"/>
    </location>
</feature>
<evidence type="ECO:0000313" key="8">
    <source>
        <dbReference type="EMBL" id="SMF91151.1"/>
    </source>
</evidence>
<dbReference type="PANTHER" id="PTHR45228">
    <property type="entry name" value="CYCLIC DI-GMP PHOSPHODIESTERASE TM_0186-RELATED"/>
    <property type="match status" value="1"/>
</dbReference>
<protein>
    <submittedName>
        <fullName evidence="8">HD-GYP domain</fullName>
    </submittedName>
</protein>
<dbReference type="CDD" id="cd06225">
    <property type="entry name" value="HAMP"/>
    <property type="match status" value="1"/>
</dbReference>
<feature type="transmembrane region" description="Helical" evidence="4">
    <location>
        <begin position="228"/>
        <end position="250"/>
    </location>
</feature>
<dbReference type="InterPro" id="IPR037522">
    <property type="entry name" value="HD_GYP_dom"/>
</dbReference>
<feature type="transmembrane region" description="Helical" evidence="4">
    <location>
        <begin position="194"/>
        <end position="216"/>
    </location>
</feature>
<evidence type="ECO:0000256" key="4">
    <source>
        <dbReference type="SAM" id="Phobius"/>
    </source>
</evidence>
<dbReference type="Gene3D" id="6.10.340.10">
    <property type="match status" value="1"/>
</dbReference>
<comment type="subcellular location">
    <subcellularLocation>
        <location evidence="1">Cell membrane</location>
    </subcellularLocation>
</comment>
<evidence type="ECO:0000259" key="6">
    <source>
        <dbReference type="PROSITE" id="PS51831"/>
    </source>
</evidence>
<dbReference type="PROSITE" id="PS51831">
    <property type="entry name" value="HD"/>
    <property type="match status" value="1"/>
</dbReference>
<gene>
    <name evidence="8" type="ORF">SAMN05661091_5358</name>
</gene>
<name>A0A1X7HQI0_9BACL</name>
<feature type="domain" description="HD-GYP" evidence="7">
    <location>
        <begin position="305"/>
        <end position="498"/>
    </location>
</feature>
<dbReference type="GO" id="GO:0007165">
    <property type="term" value="P:signal transduction"/>
    <property type="evidence" value="ECO:0007669"/>
    <property type="project" value="InterPro"/>
</dbReference>
<keyword evidence="4" id="KW-0812">Transmembrane</keyword>
<sequence>MQLYRSFLNQLIRNYVIGSLIAVLVVGGVLLITTFEISYIEGMRLLSIIGISFLIMITVEIFVFLRHMRLIRQTLHTSNADLATLEAAYLQVHRMPKQAVYRIYGPHLFGLSVPAILITIWMLNRGLLSIPSFYIWLASLGAVLIASCHAMIEFFLTVAAIRPVVKELRRQALFRFGVDFSLEGHVFTAIRTKFLLSTMLIGTFPLFLFSLAAQIRLEEFDKIISQQYWGWAGVILLIGVTFAYIGALLLTQDVHRPIRQLYRAMNEVKEGRLIQTSNLYSDEFSTLIAGFNMMVRGLQVREERNRKLLDSYFAALAAALDARDPYTAGHSLRVAEYSVLLGELAGLNESEIDLLHKTALLHDIGKIGVRDNVLLKEGRLTEEEFSQVKAHPEQGENILRQIEPADAMAPYLEGVRSHHERYDGKGYPDGLKGCDIPLFGRIIAVADAYDAMTSDRPYRSGMRSIEALNILEEGQGTQWDPDFAGMFVKYMRAQQETA</sequence>
<feature type="domain" description="HD" evidence="6">
    <location>
        <begin position="327"/>
        <end position="452"/>
    </location>
</feature>
<dbReference type="PROSITE" id="PS50885">
    <property type="entry name" value="HAMP"/>
    <property type="match status" value="1"/>
</dbReference>
<evidence type="ECO:0000256" key="1">
    <source>
        <dbReference type="ARBA" id="ARBA00004236"/>
    </source>
</evidence>
<feature type="domain" description="HAMP" evidence="5">
    <location>
        <begin position="252"/>
        <end position="303"/>
    </location>
</feature>
<dbReference type="PANTHER" id="PTHR45228:SF1">
    <property type="entry name" value="CYCLIC DI-GMP PHOSPHODIESTERASE TM_0186"/>
    <property type="match status" value="1"/>
</dbReference>
<dbReference type="Proteomes" id="UP000192940">
    <property type="component" value="Chromosome I"/>
</dbReference>
<dbReference type="InterPro" id="IPR003607">
    <property type="entry name" value="HD/PDEase_dom"/>
</dbReference>
<evidence type="ECO:0000256" key="2">
    <source>
        <dbReference type="ARBA" id="ARBA00022475"/>
    </source>
</evidence>
<feature type="transmembrane region" description="Helical" evidence="4">
    <location>
        <begin position="103"/>
        <end position="123"/>
    </location>
</feature>
<dbReference type="RefSeq" id="WP_208915982.1">
    <property type="nucleotide sequence ID" value="NZ_LT840184.1"/>
</dbReference>
<feature type="transmembrane region" description="Helical" evidence="4">
    <location>
        <begin position="135"/>
        <end position="161"/>
    </location>
</feature>
<accession>A0A1X7HQI0</accession>
<dbReference type="PROSITE" id="PS51832">
    <property type="entry name" value="HD_GYP"/>
    <property type="match status" value="1"/>
</dbReference>